<dbReference type="Gene3D" id="3.30.390.80">
    <property type="entry name" value="DNA repair protein Rad52/59/22"/>
    <property type="match status" value="1"/>
</dbReference>
<dbReference type="PANTHER" id="PTHR12132:SF1">
    <property type="entry name" value="DNA REPAIR PROTEIN RAD52 HOMOLOG"/>
    <property type="match status" value="1"/>
</dbReference>
<keyword evidence="4" id="KW-0234">DNA repair</keyword>
<comment type="similarity">
    <text evidence="1">Belongs to the RAD52 family.</text>
</comment>
<sequence length="373" mass="42854">MQTKFLRAKLKRRHVKTRDANGETLSYIEGWHAIAEANRIFGFEHWDRQTLSPHCHWTQQQSGQTVCFYSTKVRISVRAGEAVTVREGLGTGLGRSQRPEEAHDMAIKSAETDATKRALATFGNAFGLALYDPERSQVTKPSKFRSELVVTTLEKQETRFSDAGAFTNYVLRHVDELRAIDDLYAFWALNANSFKALDKNEDPHAKDLAQRIITSLTDRARQITQESQSTRMISDQPSIMDERTTGPYLLPKEKRFRDRAHLEFVAKQPCLICGRQPTQAHHLRFAQPRAMALKVSDEFTVPLCTTHHDQLHRSGDERAFWVRNAVSEPLKHAARLWKLSHHKSETPRQAFDPDTEEEFSEPSLRRPPRQDQK</sequence>
<dbReference type="OrthoDB" id="149299at2"/>
<evidence type="ECO:0000313" key="6">
    <source>
        <dbReference type="EMBL" id="AGK56302.1"/>
    </source>
</evidence>
<dbReference type="Pfam" id="PF06147">
    <property type="entry name" value="DUF968"/>
    <property type="match status" value="1"/>
</dbReference>
<evidence type="ECO:0000256" key="4">
    <source>
        <dbReference type="ARBA" id="ARBA00023204"/>
    </source>
</evidence>
<name>N0B269_9HYPH</name>
<evidence type="ECO:0000256" key="1">
    <source>
        <dbReference type="ARBA" id="ARBA00006638"/>
    </source>
</evidence>
<dbReference type="GO" id="GO:0000724">
    <property type="term" value="P:double-strand break repair via homologous recombination"/>
    <property type="evidence" value="ECO:0007669"/>
    <property type="project" value="TreeGrafter"/>
</dbReference>
<dbReference type="GO" id="GO:0045002">
    <property type="term" value="P:double-strand break repair via single-strand annealing"/>
    <property type="evidence" value="ECO:0007669"/>
    <property type="project" value="TreeGrafter"/>
</dbReference>
<dbReference type="InterPro" id="IPR042525">
    <property type="entry name" value="Rad52_Rad59_Rad22_sf"/>
</dbReference>
<dbReference type="PANTHER" id="PTHR12132">
    <property type="entry name" value="DNA REPAIR AND RECOMBINATION PROTEIN RAD52, RAD59"/>
    <property type="match status" value="1"/>
</dbReference>
<proteinExistence type="inferred from homology"/>
<protein>
    <recommendedName>
        <fullName evidence="8">DUF968 domain-containing protein</fullName>
    </recommendedName>
</protein>
<reference evidence="6 7" key="1">
    <citation type="journal article" date="2013" name="Genome Announc.">
        <title>Genome sequences for three denitrifying bacterial strains isolated from a uranium- and nitrate-contaminated subsurface environment.</title>
        <authorList>
            <person name="Venkatramanan R."/>
            <person name="Prakash O."/>
            <person name="Woyke T."/>
            <person name="Chain P."/>
            <person name="Goodwin L.A."/>
            <person name="Watson D."/>
            <person name="Brooks S."/>
            <person name="Kostka J.E."/>
            <person name="Green S.J."/>
        </authorList>
    </citation>
    <scope>NUCLEOTIDE SEQUENCE [LARGE SCALE GENOMIC DNA]</scope>
    <source>
        <strain evidence="6 7">1NES1</strain>
    </source>
</reference>
<evidence type="ECO:0000313" key="7">
    <source>
        <dbReference type="Proteomes" id="UP000005952"/>
    </source>
</evidence>
<dbReference type="Pfam" id="PF04098">
    <property type="entry name" value="Rad52_Rad22"/>
    <property type="match status" value="1"/>
</dbReference>
<dbReference type="InterPro" id="IPR010373">
    <property type="entry name" value="DUF968"/>
</dbReference>
<evidence type="ECO:0000256" key="5">
    <source>
        <dbReference type="SAM" id="MobiDB-lite"/>
    </source>
</evidence>
<keyword evidence="7" id="KW-1185">Reference proteome</keyword>
<dbReference type="AlphaFoldDB" id="N0B269"/>
<evidence type="ECO:0000256" key="2">
    <source>
        <dbReference type="ARBA" id="ARBA00022763"/>
    </source>
</evidence>
<dbReference type="SUPFAM" id="SSF54768">
    <property type="entry name" value="dsRNA-binding domain-like"/>
    <property type="match status" value="1"/>
</dbReference>
<accession>N0B269</accession>
<dbReference type="GO" id="GO:0006312">
    <property type="term" value="P:mitotic recombination"/>
    <property type="evidence" value="ECO:0007669"/>
    <property type="project" value="TreeGrafter"/>
</dbReference>
<dbReference type="InterPro" id="IPR041247">
    <property type="entry name" value="Rad52_fam"/>
</dbReference>
<organism evidence="6 7">
    <name type="scientific">Hyphomicrobium denitrificans 1NES1</name>
    <dbReference type="NCBI Taxonomy" id="670307"/>
    <lineage>
        <taxon>Bacteria</taxon>
        <taxon>Pseudomonadati</taxon>
        <taxon>Pseudomonadota</taxon>
        <taxon>Alphaproteobacteria</taxon>
        <taxon>Hyphomicrobiales</taxon>
        <taxon>Hyphomicrobiaceae</taxon>
        <taxon>Hyphomicrobium</taxon>
    </lineage>
</organism>
<keyword evidence="2" id="KW-0227">DNA damage</keyword>
<gene>
    <name evidence="6" type="ORF">HYPDE_23078</name>
</gene>
<dbReference type="EMBL" id="CP005587">
    <property type="protein sequence ID" value="AGK56302.1"/>
    <property type="molecule type" value="Genomic_DNA"/>
</dbReference>
<dbReference type="InterPro" id="IPR007232">
    <property type="entry name" value="Rad52_Rad59_Rad22"/>
</dbReference>
<keyword evidence="3" id="KW-0233">DNA recombination</keyword>
<feature type="region of interest" description="Disordered" evidence="5">
    <location>
        <begin position="341"/>
        <end position="373"/>
    </location>
</feature>
<evidence type="ECO:0008006" key="8">
    <source>
        <dbReference type="Google" id="ProtNLM"/>
    </source>
</evidence>
<dbReference type="Proteomes" id="UP000005952">
    <property type="component" value="Chromosome"/>
</dbReference>
<dbReference type="KEGG" id="hdt:HYPDE_23078"/>
<dbReference type="HOGENOM" id="CLU_741406_0_0_5"/>
<dbReference type="STRING" id="670307.HYPDE_23078"/>
<dbReference type="eggNOG" id="COG5055">
    <property type="taxonomic scope" value="Bacteria"/>
</dbReference>
<evidence type="ECO:0000256" key="3">
    <source>
        <dbReference type="ARBA" id="ARBA00023172"/>
    </source>
</evidence>